<protein>
    <submittedName>
        <fullName evidence="4">Glycoprotein membrane GPI-anchored</fullName>
    </submittedName>
</protein>
<gene>
    <name evidence="4" type="ORF">C2S53_018855</name>
</gene>
<accession>A0AAD4IUL8</accession>
<feature type="compositionally biased region" description="Gly residues" evidence="1">
    <location>
        <begin position="297"/>
        <end position="327"/>
    </location>
</feature>
<evidence type="ECO:0000256" key="2">
    <source>
        <dbReference type="SAM" id="SignalP"/>
    </source>
</evidence>
<dbReference type="InterPro" id="IPR059083">
    <property type="entry name" value="At5g19230_dom"/>
</dbReference>
<feature type="domain" description="Uncharacterized GPI-anchored protein At5g19230-like" evidence="3">
    <location>
        <begin position="26"/>
        <end position="150"/>
    </location>
</feature>
<comment type="caution">
    <text evidence="4">The sequence shown here is derived from an EMBL/GenBank/DDBJ whole genome shotgun (WGS) entry which is preliminary data.</text>
</comment>
<dbReference type="InterPro" id="IPR045285">
    <property type="entry name" value="At5g19230-like"/>
</dbReference>
<keyword evidence="5" id="KW-1185">Reference proteome</keyword>
<proteinExistence type="predicted"/>
<dbReference type="AlphaFoldDB" id="A0AAD4IUL8"/>
<evidence type="ECO:0000313" key="5">
    <source>
        <dbReference type="Proteomes" id="UP001190926"/>
    </source>
</evidence>
<dbReference type="PANTHER" id="PTHR33976">
    <property type="entry name" value="OS07G0645000 PROTEIN"/>
    <property type="match status" value="1"/>
</dbReference>
<keyword evidence="2" id="KW-0732">Signal</keyword>
<dbReference type="Pfam" id="PF25884">
    <property type="entry name" value="At5g19230"/>
    <property type="match status" value="2"/>
</dbReference>
<evidence type="ECO:0000313" key="4">
    <source>
        <dbReference type="EMBL" id="KAH6821662.1"/>
    </source>
</evidence>
<evidence type="ECO:0000256" key="1">
    <source>
        <dbReference type="SAM" id="MobiDB-lite"/>
    </source>
</evidence>
<organism evidence="4 5">
    <name type="scientific">Perilla frutescens var. hirtella</name>
    <name type="common">Perilla citriodora</name>
    <name type="synonym">Perilla setoyensis</name>
    <dbReference type="NCBI Taxonomy" id="608512"/>
    <lineage>
        <taxon>Eukaryota</taxon>
        <taxon>Viridiplantae</taxon>
        <taxon>Streptophyta</taxon>
        <taxon>Embryophyta</taxon>
        <taxon>Tracheophyta</taxon>
        <taxon>Spermatophyta</taxon>
        <taxon>Magnoliopsida</taxon>
        <taxon>eudicotyledons</taxon>
        <taxon>Gunneridae</taxon>
        <taxon>Pentapetalae</taxon>
        <taxon>asterids</taxon>
        <taxon>lamiids</taxon>
        <taxon>Lamiales</taxon>
        <taxon>Lamiaceae</taxon>
        <taxon>Nepetoideae</taxon>
        <taxon>Elsholtzieae</taxon>
        <taxon>Perilla</taxon>
    </lineage>
</organism>
<name>A0AAD4IUL8_PERFH</name>
<sequence length="356" mass="36949">MAIIPCFLFLSLLSHSILLTKCDVDDDDLLRGINQYRASLNLTALNMAEGADCLADEIADSYNNQICTNTTPPNNATLPKFSDYPGVLTKCGPSATNTTGGGQILPACISGQQQSLVLSTFTTSYASYLNSTQFSDIGIGSDDDWIVVVLTNTTGAGSNGFPVDDDDDLLRGINQYRASLNLSALNMARGADCLADEIADSYNNRICTNTTPPNNTTLPKFSDYPGVLTKCGPSATNTTGEGQILPACIPGQQQSLVLSTFTTNYASYLNSTQFSDIGIGSEDDWIVVVLTNTTGGGSNTAGGGNNTTGGGSSTTGGGNNTTGGGSNTTGDGSNRASSLTAMSPVVFSIICLFMLI</sequence>
<feature type="chain" id="PRO_5042215093" evidence="2">
    <location>
        <begin position="23"/>
        <end position="356"/>
    </location>
</feature>
<evidence type="ECO:0000259" key="3">
    <source>
        <dbReference type="Pfam" id="PF25884"/>
    </source>
</evidence>
<feature type="region of interest" description="Disordered" evidence="1">
    <location>
        <begin position="297"/>
        <end position="337"/>
    </location>
</feature>
<feature type="signal peptide" evidence="2">
    <location>
        <begin position="1"/>
        <end position="22"/>
    </location>
</feature>
<dbReference type="PANTHER" id="PTHR33976:SF8">
    <property type="entry name" value="OS07G0645000 PROTEIN"/>
    <property type="match status" value="1"/>
</dbReference>
<dbReference type="EMBL" id="SDAM02001963">
    <property type="protein sequence ID" value="KAH6821662.1"/>
    <property type="molecule type" value="Genomic_DNA"/>
</dbReference>
<reference evidence="4 5" key="1">
    <citation type="journal article" date="2021" name="Nat. Commun.">
        <title>Incipient diploidization of the medicinal plant Perilla within 10,000 years.</title>
        <authorList>
            <person name="Zhang Y."/>
            <person name="Shen Q."/>
            <person name="Leng L."/>
            <person name="Zhang D."/>
            <person name="Chen S."/>
            <person name="Shi Y."/>
            <person name="Ning Z."/>
            <person name="Chen S."/>
        </authorList>
    </citation>
    <scope>NUCLEOTIDE SEQUENCE [LARGE SCALE GENOMIC DNA]</scope>
    <source>
        <strain evidence="5">cv. PC099</strain>
    </source>
</reference>
<feature type="domain" description="Uncharacterized GPI-anchored protein At5g19230-like" evidence="3">
    <location>
        <begin position="166"/>
        <end position="290"/>
    </location>
</feature>
<dbReference type="Proteomes" id="UP001190926">
    <property type="component" value="Unassembled WGS sequence"/>
</dbReference>